<proteinExistence type="predicted"/>
<evidence type="ECO:0000256" key="2">
    <source>
        <dbReference type="SAM" id="Phobius"/>
    </source>
</evidence>
<organism evidence="3 4">
    <name type="scientific">Mycena albidolilacea</name>
    <dbReference type="NCBI Taxonomy" id="1033008"/>
    <lineage>
        <taxon>Eukaryota</taxon>
        <taxon>Fungi</taxon>
        <taxon>Dikarya</taxon>
        <taxon>Basidiomycota</taxon>
        <taxon>Agaricomycotina</taxon>
        <taxon>Agaricomycetes</taxon>
        <taxon>Agaricomycetidae</taxon>
        <taxon>Agaricales</taxon>
        <taxon>Marasmiineae</taxon>
        <taxon>Mycenaceae</taxon>
        <taxon>Mycena</taxon>
    </lineage>
</organism>
<keyword evidence="4" id="KW-1185">Reference proteome</keyword>
<keyword evidence="2" id="KW-0472">Membrane</keyword>
<feature type="region of interest" description="Disordered" evidence="1">
    <location>
        <begin position="1"/>
        <end position="30"/>
    </location>
</feature>
<dbReference type="AlphaFoldDB" id="A0AAD7F3F4"/>
<feature type="compositionally biased region" description="Low complexity" evidence="1">
    <location>
        <begin position="1"/>
        <end position="28"/>
    </location>
</feature>
<dbReference type="Proteomes" id="UP001218218">
    <property type="component" value="Unassembled WGS sequence"/>
</dbReference>
<reference evidence="3" key="1">
    <citation type="submission" date="2023-03" db="EMBL/GenBank/DDBJ databases">
        <title>Massive genome expansion in bonnet fungi (Mycena s.s.) driven by repeated elements and novel gene families across ecological guilds.</title>
        <authorList>
            <consortium name="Lawrence Berkeley National Laboratory"/>
            <person name="Harder C.B."/>
            <person name="Miyauchi S."/>
            <person name="Viragh M."/>
            <person name="Kuo A."/>
            <person name="Thoen E."/>
            <person name="Andreopoulos B."/>
            <person name="Lu D."/>
            <person name="Skrede I."/>
            <person name="Drula E."/>
            <person name="Henrissat B."/>
            <person name="Morin E."/>
            <person name="Kohler A."/>
            <person name="Barry K."/>
            <person name="LaButti K."/>
            <person name="Morin E."/>
            <person name="Salamov A."/>
            <person name="Lipzen A."/>
            <person name="Mereny Z."/>
            <person name="Hegedus B."/>
            <person name="Baldrian P."/>
            <person name="Stursova M."/>
            <person name="Weitz H."/>
            <person name="Taylor A."/>
            <person name="Grigoriev I.V."/>
            <person name="Nagy L.G."/>
            <person name="Martin F."/>
            <person name="Kauserud H."/>
        </authorList>
    </citation>
    <scope>NUCLEOTIDE SEQUENCE</scope>
    <source>
        <strain evidence="3">CBHHK002</strain>
    </source>
</reference>
<protein>
    <recommendedName>
        <fullName evidence="5">Transmembrane protein</fullName>
    </recommendedName>
</protein>
<keyword evidence="2" id="KW-1133">Transmembrane helix</keyword>
<evidence type="ECO:0008006" key="5">
    <source>
        <dbReference type="Google" id="ProtNLM"/>
    </source>
</evidence>
<evidence type="ECO:0000313" key="3">
    <source>
        <dbReference type="EMBL" id="KAJ7366814.1"/>
    </source>
</evidence>
<name>A0AAD7F3F4_9AGAR</name>
<keyword evidence="2" id="KW-0812">Transmembrane</keyword>
<evidence type="ECO:0000313" key="4">
    <source>
        <dbReference type="Proteomes" id="UP001218218"/>
    </source>
</evidence>
<gene>
    <name evidence="3" type="ORF">DFH08DRAFT_835565</name>
</gene>
<comment type="caution">
    <text evidence="3">The sequence shown here is derived from an EMBL/GenBank/DDBJ whole genome shotgun (WGS) entry which is preliminary data.</text>
</comment>
<accession>A0AAD7F3F4</accession>
<dbReference type="EMBL" id="JARIHO010000002">
    <property type="protein sequence ID" value="KAJ7366814.1"/>
    <property type="molecule type" value="Genomic_DNA"/>
</dbReference>
<feature type="transmembrane region" description="Helical" evidence="2">
    <location>
        <begin position="37"/>
        <end position="62"/>
    </location>
</feature>
<evidence type="ECO:0000256" key="1">
    <source>
        <dbReference type="SAM" id="MobiDB-lite"/>
    </source>
</evidence>
<sequence>MSSTTPSSSPFSSTSPTSPPSTHSASSSQLKDPQSNLYIFTFIATLSLLLAVSCAIICRACYRRRRFRRSVRHAMDQGMVLAPPDQGIKFVSPPKLYDVWLTDKHPSPSWAAITPISVQSVSDGELYLDWSNESKTSLSTIRSKSSASSTSSTETLQVSVLVAMPRHPAAPATAEDEDYLPEVVLGFAQTHQPS</sequence>